<evidence type="ECO:0000256" key="4">
    <source>
        <dbReference type="ARBA" id="ARBA00022833"/>
    </source>
</evidence>
<dbReference type="Pfam" id="PF19627">
    <property type="entry name" value="ADNP_N"/>
    <property type="match status" value="1"/>
</dbReference>
<keyword evidence="8" id="KW-0804">Transcription</keyword>
<dbReference type="GO" id="GO:0006364">
    <property type="term" value="P:rRNA processing"/>
    <property type="evidence" value="ECO:0007669"/>
    <property type="project" value="InterPro"/>
</dbReference>
<evidence type="ECO:0000256" key="5">
    <source>
        <dbReference type="ARBA" id="ARBA00023015"/>
    </source>
</evidence>
<keyword evidence="5" id="KW-0805">Transcription regulation</keyword>
<evidence type="ECO:0000256" key="1">
    <source>
        <dbReference type="ARBA" id="ARBA00022723"/>
    </source>
</evidence>
<accession>A0A3N0YNN2</accession>
<keyword evidence="3" id="KW-0863">Zinc-finger</keyword>
<comment type="caution">
    <text evidence="12">The sequence shown here is derived from an EMBL/GenBank/DDBJ whole genome shotgun (WGS) entry which is preliminary data.</text>
</comment>
<dbReference type="PANTHER" id="PTHR15740">
    <property type="entry name" value="NEUROPROTECTIVE PEPTIDE-CONTAINING PROTEIN"/>
    <property type="match status" value="1"/>
</dbReference>
<keyword evidence="2" id="KW-0677">Repeat</keyword>
<dbReference type="InterPro" id="IPR045762">
    <property type="entry name" value="ADNP_Znf"/>
</dbReference>
<evidence type="ECO:0000256" key="3">
    <source>
        <dbReference type="ARBA" id="ARBA00022771"/>
    </source>
</evidence>
<gene>
    <name evidence="12" type="ORF">DPX16_18080</name>
</gene>
<dbReference type="InterPro" id="IPR038861">
    <property type="entry name" value="ADNP/ADNP2"/>
</dbReference>
<dbReference type="GO" id="GO:0010468">
    <property type="term" value="P:regulation of gene expression"/>
    <property type="evidence" value="ECO:0007669"/>
    <property type="project" value="TreeGrafter"/>
</dbReference>
<feature type="region of interest" description="Disordered" evidence="10">
    <location>
        <begin position="1222"/>
        <end position="1253"/>
    </location>
</feature>
<dbReference type="EMBL" id="RJVU01035218">
    <property type="protein sequence ID" value="ROL47803.1"/>
    <property type="molecule type" value="Genomic_DNA"/>
</dbReference>
<dbReference type="AlphaFoldDB" id="A0A3N0YNN2"/>
<dbReference type="PANTHER" id="PTHR15740:SF2">
    <property type="entry name" value="ACTIVITY-DEPENDENT NEUROPROTECTOR HOMEOBOX PROTEIN 2"/>
    <property type="match status" value="1"/>
</dbReference>
<sequence>MSYLNPSIHLPIKASLKVMYHRIIKMYQIPVKNLTKLRRPRKRVKSILCDIGMQQCQDLMETYKCFDAGDASFDNTEWDDFTDGHVGKKKKKYPYRSQALCCSLCWYSSRSVPTFRSHIHRCHWKDLEVACLLMCPYCPFVSSPKVTEQHIQFFHMLPSKAHRIPLQSNPSHSLAHAQKTVSVTVSADAADDRYTCATCGYHDSLLYVMKKHVLVNHYAMMLDRFFGLGSDSTQKAGGVQIRDGASMKYHCKVCKLPAETIEHLLYHILSSEKHKDLHWQIMPCIIEKDCMNQMAGLQNLLSLAPKALQQVTLLARPNYMPQQMQQTNGNGTVLLAGPSNTTALFCSPGAGQMFLSPQTQALLSGTTVAALQNAQHQQSPGGMPQVLPTSPGNMVMPNMPQSAPQTVPITMSIPRLPQTQQAQQVLLPPGVQVNLPGEMGVRPPFLVTQGLQLNQSVPRAPLIASQSVRLIPTGNKVNGVPTYTLAPFQVTVPVHGGPAQVVLTQNQISQPSNSAVVPAGLMPTVQRAINRNSAPNELAVLAPFLKKHDDHTVKCLRCKILLTEQGIFQHLLHGLKCLFCPQMFYSFKQIMEHTNKEHSLKIKENRHFIKEHFNLDCDDEGNLMFNTFNLNTDVPKDLLDNRELNLALVTSTQDKLYIKMYPDKAEYATALKVAPTACPICQVKLQNSEDYELHLQTKHHIVPTIHAILKTPAYKCIYCFGVYAEKSTPKTISIHVQRCRCAPKAVKEAERQLNPDTTEHLDGDLCTSVQMAGSSDVAFQGGLELAKPKKEVTTPKNRRRNSKVPKVEVPETPVELVLEPMGMERTSFEDRKDFLSQYFHRKPYVTKTEIELLASRLWINKADVKAHFNSKLTKCLKAIQKKRVCVRLGFKMIEVNKVKHNLFIPEVKPVKKKDANVVTHDGLVPEVTVKIEDVSEMKHDLFMQEVTIKKENDDMNEMGHDLFIQEVTVKKEEVNEMEHDLFIPGATALGQPGFLKPSKRNKEDSVRVRTLNNIIYKAVTDLLSSYEVNSEISAYNVQISKVSIPPDFSACRIYWKTSLSAEQDSQIQQALDKCAPRIRHLLISHQILGSVPPVVFLRDKQYAAITEIENLLKKADFGPDENNIHLSISDIGTKLQPIESGDKKRPVLFGIDHDALHKQIEAFKREKGARDSLTQSPAVGGLTQEQLDTLADIRKQKLIEKKKQKSKWMKDDDITPKDFLLSRSLQKEEQDSDEDSLVDSQLSELMEEDDRRH</sequence>
<protein>
    <submittedName>
        <fullName evidence="12">Activity-dependent neuroprotector homeobox protein</fullName>
    </submittedName>
</protein>
<evidence type="ECO:0000313" key="13">
    <source>
        <dbReference type="Proteomes" id="UP000281406"/>
    </source>
</evidence>
<dbReference type="Gene3D" id="3.30.300.20">
    <property type="match status" value="1"/>
</dbReference>
<dbReference type="Proteomes" id="UP000281406">
    <property type="component" value="Unassembled WGS sequence"/>
</dbReference>
<keyword evidence="13" id="KW-1185">Reference proteome</keyword>
<organism evidence="12 13">
    <name type="scientific">Anabarilius grahami</name>
    <name type="common">Kanglang fish</name>
    <name type="synonym">Barilius grahami</name>
    <dbReference type="NCBI Taxonomy" id="495550"/>
    <lineage>
        <taxon>Eukaryota</taxon>
        <taxon>Metazoa</taxon>
        <taxon>Chordata</taxon>
        <taxon>Craniata</taxon>
        <taxon>Vertebrata</taxon>
        <taxon>Euteleostomi</taxon>
        <taxon>Actinopterygii</taxon>
        <taxon>Neopterygii</taxon>
        <taxon>Teleostei</taxon>
        <taxon>Ostariophysi</taxon>
        <taxon>Cypriniformes</taxon>
        <taxon>Xenocyprididae</taxon>
        <taxon>Xenocypridinae</taxon>
        <taxon>Xenocypridinae incertae sedis</taxon>
        <taxon>Anabarilius</taxon>
    </lineage>
</organism>
<dbReference type="InterPro" id="IPR023799">
    <property type="entry name" value="RbfA_dom_sf"/>
</dbReference>
<dbReference type="InterPro" id="IPR013087">
    <property type="entry name" value="Znf_C2H2_type"/>
</dbReference>
<evidence type="ECO:0000313" key="12">
    <source>
        <dbReference type="EMBL" id="ROL47803.1"/>
    </source>
</evidence>
<dbReference type="Pfam" id="PF02033">
    <property type="entry name" value="RBFA"/>
    <property type="match status" value="1"/>
</dbReference>
<reference evidence="12 13" key="1">
    <citation type="submission" date="2018-10" db="EMBL/GenBank/DDBJ databases">
        <title>Genome assembly for a Yunnan-Guizhou Plateau 3E fish, Anabarilius grahami (Regan), and its evolutionary and genetic applications.</title>
        <authorList>
            <person name="Jiang W."/>
        </authorList>
    </citation>
    <scope>NUCLEOTIDE SEQUENCE [LARGE SCALE GENOMIC DNA]</scope>
    <source>
        <strain evidence="12">AG-KIZ</strain>
        <tissue evidence="12">Muscle</tissue>
    </source>
</reference>
<keyword evidence="4" id="KW-0862">Zinc</keyword>
<evidence type="ECO:0000259" key="11">
    <source>
        <dbReference type="PROSITE" id="PS00028"/>
    </source>
</evidence>
<dbReference type="GO" id="GO:0008270">
    <property type="term" value="F:zinc ion binding"/>
    <property type="evidence" value="ECO:0007669"/>
    <property type="project" value="UniProtKB-KW"/>
</dbReference>
<proteinExistence type="predicted"/>
<dbReference type="SUPFAM" id="SSF89919">
    <property type="entry name" value="Ribosome-binding factor A, RbfA"/>
    <property type="match status" value="1"/>
</dbReference>
<evidence type="ECO:0000256" key="6">
    <source>
        <dbReference type="ARBA" id="ARBA00023125"/>
    </source>
</evidence>
<dbReference type="GO" id="GO:0005634">
    <property type="term" value="C:nucleus"/>
    <property type="evidence" value="ECO:0007669"/>
    <property type="project" value="TreeGrafter"/>
</dbReference>
<keyword evidence="6 12" id="KW-0238">DNA-binding</keyword>
<dbReference type="SMART" id="SM00355">
    <property type="entry name" value="ZnF_C2H2"/>
    <property type="match status" value="6"/>
</dbReference>
<evidence type="ECO:0000256" key="8">
    <source>
        <dbReference type="ARBA" id="ARBA00023163"/>
    </source>
</evidence>
<dbReference type="GO" id="GO:0003677">
    <property type="term" value="F:DNA binding"/>
    <property type="evidence" value="ECO:0007669"/>
    <property type="project" value="UniProtKB-KW"/>
</dbReference>
<name>A0A3N0YNN2_ANAGA</name>
<keyword evidence="1" id="KW-0479">Metal-binding</keyword>
<dbReference type="InterPro" id="IPR015946">
    <property type="entry name" value="KH_dom-like_a/b"/>
</dbReference>
<dbReference type="InterPro" id="IPR000238">
    <property type="entry name" value="RbfA"/>
</dbReference>
<keyword evidence="7 12" id="KW-0371">Homeobox</keyword>
<evidence type="ECO:0000256" key="7">
    <source>
        <dbReference type="ARBA" id="ARBA00023155"/>
    </source>
</evidence>
<keyword evidence="9" id="KW-0539">Nucleus</keyword>
<dbReference type="OrthoDB" id="10053955at2759"/>
<dbReference type="PROSITE" id="PS00028">
    <property type="entry name" value="ZINC_FINGER_C2H2_1"/>
    <property type="match status" value="1"/>
</dbReference>
<evidence type="ECO:0000256" key="2">
    <source>
        <dbReference type="ARBA" id="ARBA00022737"/>
    </source>
</evidence>
<evidence type="ECO:0000256" key="10">
    <source>
        <dbReference type="SAM" id="MobiDB-lite"/>
    </source>
</evidence>
<evidence type="ECO:0000256" key="9">
    <source>
        <dbReference type="ARBA" id="ARBA00023242"/>
    </source>
</evidence>
<feature type="domain" description="C2H2-type" evidence="11">
    <location>
        <begin position="577"/>
        <end position="598"/>
    </location>
</feature>